<evidence type="ECO:0000259" key="4">
    <source>
        <dbReference type="PROSITE" id="PS01124"/>
    </source>
</evidence>
<organism evidence="5 6">
    <name type="scientific">Variovorax ginsengisoli</name>
    <dbReference type="NCBI Taxonomy" id="363844"/>
    <lineage>
        <taxon>Bacteria</taxon>
        <taxon>Pseudomonadati</taxon>
        <taxon>Pseudomonadota</taxon>
        <taxon>Betaproteobacteria</taxon>
        <taxon>Burkholderiales</taxon>
        <taxon>Comamonadaceae</taxon>
        <taxon>Variovorax</taxon>
    </lineage>
</organism>
<reference evidence="5 6" key="1">
    <citation type="submission" date="2023-07" db="EMBL/GenBank/DDBJ databases">
        <title>Sorghum-associated microbial communities from plants grown in Nebraska, USA.</title>
        <authorList>
            <person name="Schachtman D."/>
        </authorList>
    </citation>
    <scope>NUCLEOTIDE SEQUENCE [LARGE SCALE GENOMIC DNA]</scope>
    <source>
        <strain evidence="5 6">DS1607</strain>
    </source>
</reference>
<evidence type="ECO:0000256" key="1">
    <source>
        <dbReference type="ARBA" id="ARBA00023015"/>
    </source>
</evidence>
<keyword evidence="1" id="KW-0805">Transcription regulation</keyword>
<dbReference type="InterPro" id="IPR032687">
    <property type="entry name" value="AraC-type_N"/>
</dbReference>
<dbReference type="RefSeq" id="WP_307690760.1">
    <property type="nucleotide sequence ID" value="NZ_JAUSRO010000010.1"/>
</dbReference>
<dbReference type="SUPFAM" id="SSF46689">
    <property type="entry name" value="Homeodomain-like"/>
    <property type="match status" value="1"/>
</dbReference>
<feature type="domain" description="HTH araC/xylS-type" evidence="4">
    <location>
        <begin position="238"/>
        <end position="336"/>
    </location>
</feature>
<dbReference type="PROSITE" id="PS01124">
    <property type="entry name" value="HTH_ARAC_FAMILY_2"/>
    <property type="match status" value="1"/>
</dbReference>
<dbReference type="EMBL" id="JAUSRO010000010">
    <property type="protein sequence ID" value="MDP9900968.1"/>
    <property type="molecule type" value="Genomic_DNA"/>
</dbReference>
<dbReference type="Proteomes" id="UP001226867">
    <property type="component" value="Unassembled WGS sequence"/>
</dbReference>
<name>A0ABT9S9D4_9BURK</name>
<protein>
    <submittedName>
        <fullName evidence="5">AraC-like DNA-binding protein</fullName>
    </submittedName>
</protein>
<dbReference type="PRINTS" id="PR00032">
    <property type="entry name" value="HTHARAC"/>
</dbReference>
<evidence type="ECO:0000256" key="2">
    <source>
        <dbReference type="ARBA" id="ARBA00023125"/>
    </source>
</evidence>
<dbReference type="PANTHER" id="PTHR47894:SF1">
    <property type="entry name" value="HTH-TYPE TRANSCRIPTIONAL REGULATOR VQSM"/>
    <property type="match status" value="1"/>
</dbReference>
<keyword evidence="2" id="KW-0238">DNA-binding</keyword>
<keyword evidence="6" id="KW-1185">Reference proteome</keyword>
<dbReference type="InterPro" id="IPR020449">
    <property type="entry name" value="Tscrpt_reg_AraC-type_HTH"/>
</dbReference>
<sequence>MDSAPTRHTIEIFQVDQTLRGARARGCDIEAILRRSQIPASLLASASSRVTLAQYAALLLSLRRALRDEFWGLCARPVPVGSFAYCCRTLLRASSLREALATGFGFYRLVLSDFSPHLKVSGDVAHVHLAAHVAASGSLHYAMRSFTFLSFGLMSWLVGRRVTLQHVQFPDGPSNSGGDVPRMFHAPLHHGERHAGYSFDARWLDLPVVRDAQALKEFLRQAPANLLVSYRDPARLNERIRALLKLQLDRELPPLEVVGQALAMSPQTLRRHLQKEGYTFQGIKDDLRRDAAIEYLARSELSVLEIANRLGFSEASTFHRAFKGWTGVAPGEYRRGGLPDSLPR</sequence>
<accession>A0ABT9S9D4</accession>
<comment type="caution">
    <text evidence="5">The sequence shown here is derived from an EMBL/GenBank/DDBJ whole genome shotgun (WGS) entry which is preliminary data.</text>
</comment>
<keyword evidence="3" id="KW-0804">Transcription</keyword>
<gene>
    <name evidence="5" type="ORF">J2W36_003234</name>
</gene>
<dbReference type="PANTHER" id="PTHR47894">
    <property type="entry name" value="HTH-TYPE TRANSCRIPTIONAL REGULATOR GADX"/>
    <property type="match status" value="1"/>
</dbReference>
<dbReference type="Pfam" id="PF12833">
    <property type="entry name" value="HTH_18"/>
    <property type="match status" value="1"/>
</dbReference>
<dbReference type="SMART" id="SM00342">
    <property type="entry name" value="HTH_ARAC"/>
    <property type="match status" value="1"/>
</dbReference>
<dbReference type="InterPro" id="IPR018060">
    <property type="entry name" value="HTH_AraC"/>
</dbReference>
<proteinExistence type="predicted"/>
<evidence type="ECO:0000313" key="6">
    <source>
        <dbReference type="Proteomes" id="UP001226867"/>
    </source>
</evidence>
<dbReference type="Pfam" id="PF12625">
    <property type="entry name" value="Arabinose_bd"/>
    <property type="match status" value="1"/>
</dbReference>
<evidence type="ECO:0000256" key="3">
    <source>
        <dbReference type="ARBA" id="ARBA00023163"/>
    </source>
</evidence>
<dbReference type="Gene3D" id="1.10.10.60">
    <property type="entry name" value="Homeodomain-like"/>
    <property type="match status" value="1"/>
</dbReference>
<dbReference type="InterPro" id="IPR009057">
    <property type="entry name" value="Homeodomain-like_sf"/>
</dbReference>
<evidence type="ECO:0000313" key="5">
    <source>
        <dbReference type="EMBL" id="MDP9900968.1"/>
    </source>
</evidence>